<comment type="caution">
    <text evidence="3">The sequence shown here is derived from an EMBL/GenBank/DDBJ whole genome shotgun (WGS) entry which is preliminary data.</text>
</comment>
<dbReference type="AlphaFoldDB" id="A0A835E8Q4"/>
<dbReference type="SUPFAM" id="SSF81383">
    <property type="entry name" value="F-box domain"/>
    <property type="match status" value="1"/>
</dbReference>
<dbReference type="SMART" id="SM00256">
    <property type="entry name" value="FBOX"/>
    <property type="match status" value="1"/>
</dbReference>
<evidence type="ECO:0000313" key="4">
    <source>
        <dbReference type="Proteomes" id="UP000636709"/>
    </source>
</evidence>
<feature type="compositionally biased region" description="Acidic residues" evidence="1">
    <location>
        <begin position="283"/>
        <end position="298"/>
    </location>
</feature>
<evidence type="ECO:0000259" key="2">
    <source>
        <dbReference type="SMART" id="SM00256"/>
    </source>
</evidence>
<dbReference type="Proteomes" id="UP000636709">
    <property type="component" value="Unassembled WGS sequence"/>
</dbReference>
<dbReference type="InterPro" id="IPR005174">
    <property type="entry name" value="KIB1-4_b-propeller"/>
</dbReference>
<dbReference type="PANTHER" id="PTHR33110:SF82">
    <property type="entry name" value="OS07G0500250 PROTEIN"/>
    <property type="match status" value="1"/>
</dbReference>
<dbReference type="OrthoDB" id="677671at2759"/>
<dbReference type="Pfam" id="PF00646">
    <property type="entry name" value="F-box"/>
    <property type="match status" value="1"/>
</dbReference>
<gene>
    <name evidence="3" type="ORF">HU200_052327</name>
</gene>
<dbReference type="InterPro" id="IPR036047">
    <property type="entry name" value="F-box-like_dom_sf"/>
</dbReference>
<reference evidence="3" key="1">
    <citation type="submission" date="2020-07" db="EMBL/GenBank/DDBJ databases">
        <title>Genome sequence and genetic diversity analysis of an under-domesticated orphan crop, white fonio (Digitaria exilis).</title>
        <authorList>
            <person name="Bennetzen J.L."/>
            <person name="Chen S."/>
            <person name="Ma X."/>
            <person name="Wang X."/>
            <person name="Yssel A.E.J."/>
            <person name="Chaluvadi S.R."/>
            <person name="Johnson M."/>
            <person name="Gangashetty P."/>
            <person name="Hamidou F."/>
            <person name="Sanogo M.D."/>
            <person name="Zwaenepoel A."/>
            <person name="Wallace J."/>
            <person name="Van De Peer Y."/>
            <person name="Van Deynze A."/>
        </authorList>
    </citation>
    <scope>NUCLEOTIDE SEQUENCE</scope>
    <source>
        <tissue evidence="3">Leaves</tissue>
    </source>
</reference>
<dbReference type="CDD" id="cd09917">
    <property type="entry name" value="F-box_SF"/>
    <property type="match status" value="1"/>
</dbReference>
<dbReference type="EMBL" id="JACEFO010002278">
    <property type="protein sequence ID" value="KAF8668272.1"/>
    <property type="molecule type" value="Genomic_DNA"/>
</dbReference>
<feature type="region of interest" description="Disordered" evidence="1">
    <location>
        <begin position="252"/>
        <end position="310"/>
    </location>
</feature>
<dbReference type="InterPro" id="IPR001810">
    <property type="entry name" value="F-box_dom"/>
</dbReference>
<feature type="domain" description="F-box" evidence="2">
    <location>
        <begin position="15"/>
        <end position="55"/>
    </location>
</feature>
<dbReference type="Pfam" id="PF03478">
    <property type="entry name" value="Beta-prop_KIB1-4"/>
    <property type="match status" value="1"/>
</dbReference>
<proteinExistence type="predicted"/>
<evidence type="ECO:0000313" key="3">
    <source>
        <dbReference type="EMBL" id="KAF8668272.1"/>
    </source>
</evidence>
<organism evidence="3 4">
    <name type="scientific">Digitaria exilis</name>
    <dbReference type="NCBI Taxonomy" id="1010633"/>
    <lineage>
        <taxon>Eukaryota</taxon>
        <taxon>Viridiplantae</taxon>
        <taxon>Streptophyta</taxon>
        <taxon>Embryophyta</taxon>
        <taxon>Tracheophyta</taxon>
        <taxon>Spermatophyta</taxon>
        <taxon>Magnoliopsida</taxon>
        <taxon>Liliopsida</taxon>
        <taxon>Poales</taxon>
        <taxon>Poaceae</taxon>
        <taxon>PACMAD clade</taxon>
        <taxon>Panicoideae</taxon>
        <taxon>Panicodae</taxon>
        <taxon>Paniceae</taxon>
        <taxon>Anthephorinae</taxon>
        <taxon>Digitaria</taxon>
    </lineage>
</organism>
<name>A0A835E8Q4_9POAL</name>
<sequence length="374" mass="42149">MASSSPSSSRWSDLLPDLLGRVIAHLTFPGDRARLRAVCRAWRSAARHHMPRRQFPWIVLPDGSFCTDGAFFPRVPGLPENVTCLGAGGDGWLALDRTDDVFRRTNLWDKLVDMCFLRPRPDVKHRHTYLLYNPFSGETVALPELDSVVGYIPETFEIRKVLMRSSTSPADDLLEVQLMSSCAGLHAGKGSCVLADLRVFDVAFHGDRLYGITPEEELVAIDLAEDDEGMPTVPRIRRVIRRPLADGEEDRWSFVYDDDDEQQRDDEDEAEEHDYLSAGSSNEEAEQEWDDNDVPDGVESEHLDEPSKAYMTTSRQLVVQSSSCAGGDDDEHQQLLMVRHHDQSPAFSRPYTRGVDIFKADMKQGKWVPVSTLT</sequence>
<evidence type="ECO:0000256" key="1">
    <source>
        <dbReference type="SAM" id="MobiDB-lite"/>
    </source>
</evidence>
<dbReference type="PANTHER" id="PTHR33110">
    <property type="entry name" value="F-BOX/KELCH-REPEAT PROTEIN-RELATED"/>
    <property type="match status" value="1"/>
</dbReference>
<keyword evidence="4" id="KW-1185">Reference proteome</keyword>
<protein>
    <recommendedName>
        <fullName evidence="2">F-box domain-containing protein</fullName>
    </recommendedName>
</protein>
<dbReference type="Gene3D" id="1.20.1280.50">
    <property type="match status" value="1"/>
</dbReference>
<feature type="compositionally biased region" description="Acidic residues" evidence="1">
    <location>
        <begin position="256"/>
        <end position="272"/>
    </location>
</feature>
<accession>A0A835E8Q4</accession>